<evidence type="ECO:0000313" key="3">
    <source>
        <dbReference type="EMBL" id="KAK6164714.1"/>
    </source>
</evidence>
<evidence type="ECO:0000313" key="4">
    <source>
        <dbReference type="Proteomes" id="UP001318860"/>
    </source>
</evidence>
<dbReference type="PANTHER" id="PTHR48459:SF1">
    <property type="entry name" value="CUE DOMAIN-CONTAINING PROTEIN"/>
    <property type="match status" value="1"/>
</dbReference>
<accession>A0ABR0Y0I5</accession>
<dbReference type="EMBL" id="JABTTQ020000001">
    <property type="protein sequence ID" value="KAK6164714.1"/>
    <property type="molecule type" value="Genomic_DNA"/>
</dbReference>
<dbReference type="InterPro" id="IPR003892">
    <property type="entry name" value="CUE"/>
</dbReference>
<evidence type="ECO:0000256" key="1">
    <source>
        <dbReference type="SAM" id="Coils"/>
    </source>
</evidence>
<gene>
    <name evidence="3" type="ORF">DH2020_001578</name>
</gene>
<evidence type="ECO:0000259" key="2">
    <source>
        <dbReference type="PROSITE" id="PS51140"/>
    </source>
</evidence>
<dbReference type="PROSITE" id="PS51140">
    <property type="entry name" value="CUE"/>
    <property type="match status" value="1"/>
</dbReference>
<feature type="coiled-coil region" evidence="1">
    <location>
        <begin position="320"/>
        <end position="365"/>
    </location>
</feature>
<feature type="domain" description="CUE" evidence="2">
    <location>
        <begin position="2"/>
        <end position="45"/>
    </location>
</feature>
<feature type="coiled-coil region" evidence="1">
    <location>
        <begin position="402"/>
        <end position="436"/>
    </location>
</feature>
<reference evidence="3 4" key="1">
    <citation type="journal article" date="2021" name="Comput. Struct. Biotechnol. J.">
        <title>De novo genome assembly of the potent medicinal plant Rehmannia glutinosa using nanopore technology.</title>
        <authorList>
            <person name="Ma L."/>
            <person name="Dong C."/>
            <person name="Song C."/>
            <person name="Wang X."/>
            <person name="Zheng X."/>
            <person name="Niu Y."/>
            <person name="Chen S."/>
            <person name="Feng W."/>
        </authorList>
    </citation>
    <scope>NUCLEOTIDE SEQUENCE [LARGE SCALE GENOMIC DNA]</scope>
    <source>
        <strain evidence="3">DH-2019</strain>
    </source>
</reference>
<dbReference type="PANTHER" id="PTHR48459">
    <property type="entry name" value="CUE DOMAIN-CONTAINING PROTEIN"/>
    <property type="match status" value="1"/>
</dbReference>
<proteinExistence type="predicted"/>
<name>A0ABR0Y0I5_REHGL</name>
<sequence length="576" mass="63528">MGFDSVYMSLQELFPQLDARALRAAAIEHSKDVDAAVVAVLEEIVPFFVERSEPSSPLTRSISVGETSEAALVGNVNCVNQQSSHDTGDGPSEPFYDAYDGHREGEGAELTLSEKNNENRMKMSAEVFSHGKPVALFDLNANSLPIELSEAPETEETLSVDKCIKMSSDRSPQHTLGTLQDADMGLNQNMNFTEEDVIALLLETDFSNVGNEENDLKLWADGNDLVDRTDVIVSPLESSARLVEAPDTRESNLEKLEVSLSTDTASNTKTMSNIVVTEDVPTLNATMSQSSQTRIIDVVEEMISDARNNKKTLFTSMESVIRLMRQVELKEQAAEKAKEEAAKGGKNILDKVEELKQMLQHAKEANDMNAGEVYGEKAILATELRELQSRVLSVSDERDKSLEVLDEMRQILEVQLAALENEIQSVEQEKLEKENGARKLLADQELIMEKVVQESKILNQLASDNAELQEFLVDRGRVVDMLQGEIGVICQDVRVLKEKFDANVPLSKSLSSNVTSFILASSISSSLQSPIPDQVEPIALSPEDALLETQKMEEKAAVDDLNALHDEGWDLVDDLA</sequence>
<protein>
    <recommendedName>
        <fullName evidence="2">CUE domain-containing protein</fullName>
    </recommendedName>
</protein>
<organism evidence="3 4">
    <name type="scientific">Rehmannia glutinosa</name>
    <name type="common">Chinese foxglove</name>
    <dbReference type="NCBI Taxonomy" id="99300"/>
    <lineage>
        <taxon>Eukaryota</taxon>
        <taxon>Viridiplantae</taxon>
        <taxon>Streptophyta</taxon>
        <taxon>Embryophyta</taxon>
        <taxon>Tracheophyta</taxon>
        <taxon>Spermatophyta</taxon>
        <taxon>Magnoliopsida</taxon>
        <taxon>eudicotyledons</taxon>
        <taxon>Gunneridae</taxon>
        <taxon>Pentapetalae</taxon>
        <taxon>asterids</taxon>
        <taxon>lamiids</taxon>
        <taxon>Lamiales</taxon>
        <taxon>Orobanchaceae</taxon>
        <taxon>Rehmannieae</taxon>
        <taxon>Rehmannia</taxon>
    </lineage>
</organism>
<comment type="caution">
    <text evidence="3">The sequence shown here is derived from an EMBL/GenBank/DDBJ whole genome shotgun (WGS) entry which is preliminary data.</text>
</comment>
<keyword evidence="4" id="KW-1185">Reference proteome</keyword>
<keyword evidence="1" id="KW-0175">Coiled coil</keyword>
<dbReference type="Proteomes" id="UP001318860">
    <property type="component" value="Unassembled WGS sequence"/>
</dbReference>